<dbReference type="EMBL" id="GGEC01067115">
    <property type="protein sequence ID" value="MBX47599.1"/>
    <property type="molecule type" value="Transcribed_RNA"/>
</dbReference>
<organism evidence="2">
    <name type="scientific">Rhizophora mucronata</name>
    <name type="common">Asiatic mangrove</name>
    <dbReference type="NCBI Taxonomy" id="61149"/>
    <lineage>
        <taxon>Eukaryota</taxon>
        <taxon>Viridiplantae</taxon>
        <taxon>Streptophyta</taxon>
        <taxon>Embryophyta</taxon>
        <taxon>Tracheophyta</taxon>
        <taxon>Spermatophyta</taxon>
        <taxon>Magnoliopsida</taxon>
        <taxon>eudicotyledons</taxon>
        <taxon>Gunneridae</taxon>
        <taxon>Pentapetalae</taxon>
        <taxon>rosids</taxon>
        <taxon>fabids</taxon>
        <taxon>Malpighiales</taxon>
        <taxon>Rhizophoraceae</taxon>
        <taxon>Rhizophora</taxon>
    </lineage>
</organism>
<sequence length="79" mass="9280">MNQHPHAHMHRHREKQKDEKTGYQQNIEDQLVRSNLRQHHNLLSSLFKSTLMLFSQSDKGPKPPNSIGILLNKNYPNIN</sequence>
<protein>
    <submittedName>
        <fullName evidence="2">Uncharacterized protein</fullName>
    </submittedName>
</protein>
<reference evidence="2" key="1">
    <citation type="submission" date="2018-02" db="EMBL/GenBank/DDBJ databases">
        <title>Rhizophora mucronata_Transcriptome.</title>
        <authorList>
            <person name="Meera S.P."/>
            <person name="Sreeshan A."/>
            <person name="Augustine A."/>
        </authorList>
    </citation>
    <scope>NUCLEOTIDE SEQUENCE</scope>
    <source>
        <tissue evidence="2">Leaf</tissue>
    </source>
</reference>
<feature type="compositionally biased region" description="Basic residues" evidence="1">
    <location>
        <begin position="1"/>
        <end position="14"/>
    </location>
</feature>
<accession>A0A2P2NYX0</accession>
<evidence type="ECO:0000313" key="2">
    <source>
        <dbReference type="EMBL" id="MBX47599.1"/>
    </source>
</evidence>
<proteinExistence type="predicted"/>
<evidence type="ECO:0000256" key="1">
    <source>
        <dbReference type="SAM" id="MobiDB-lite"/>
    </source>
</evidence>
<name>A0A2P2NYX0_RHIMU</name>
<feature type="region of interest" description="Disordered" evidence="1">
    <location>
        <begin position="56"/>
        <end position="79"/>
    </location>
</feature>
<feature type="region of interest" description="Disordered" evidence="1">
    <location>
        <begin position="1"/>
        <end position="23"/>
    </location>
</feature>
<dbReference type="AlphaFoldDB" id="A0A2P2NYX0"/>